<evidence type="ECO:0000313" key="1">
    <source>
        <dbReference type="EMBL" id="KFM83589.1"/>
    </source>
</evidence>
<reference evidence="1 2" key="1">
    <citation type="submission" date="2013-11" db="EMBL/GenBank/DDBJ databases">
        <title>Genome sequencing of Stegodyphus mimosarum.</title>
        <authorList>
            <person name="Bechsgaard J."/>
        </authorList>
    </citation>
    <scope>NUCLEOTIDE SEQUENCE [LARGE SCALE GENOMIC DNA]</scope>
</reference>
<organism evidence="1 2">
    <name type="scientific">Stegodyphus mimosarum</name>
    <name type="common">African social velvet spider</name>
    <dbReference type="NCBI Taxonomy" id="407821"/>
    <lineage>
        <taxon>Eukaryota</taxon>
        <taxon>Metazoa</taxon>
        <taxon>Ecdysozoa</taxon>
        <taxon>Arthropoda</taxon>
        <taxon>Chelicerata</taxon>
        <taxon>Arachnida</taxon>
        <taxon>Araneae</taxon>
        <taxon>Araneomorphae</taxon>
        <taxon>Entelegynae</taxon>
        <taxon>Eresoidea</taxon>
        <taxon>Eresidae</taxon>
        <taxon>Stegodyphus</taxon>
    </lineage>
</organism>
<name>A0A087V1V0_STEMI</name>
<evidence type="ECO:0000313" key="2">
    <source>
        <dbReference type="Proteomes" id="UP000054359"/>
    </source>
</evidence>
<gene>
    <name evidence="1" type="ORF">X975_20611</name>
</gene>
<dbReference type="Proteomes" id="UP000054359">
    <property type="component" value="Unassembled WGS sequence"/>
</dbReference>
<protein>
    <submittedName>
        <fullName evidence="1">Uncharacterized protein</fullName>
    </submittedName>
</protein>
<feature type="non-terminal residue" evidence="1">
    <location>
        <position position="68"/>
    </location>
</feature>
<proteinExistence type="predicted"/>
<dbReference type="AlphaFoldDB" id="A0A087V1V0"/>
<keyword evidence="2" id="KW-1185">Reference proteome</keyword>
<sequence>MSSMRDFKFLISVWKPDISKRRNLSKFFNRFFSSFSCSVSEAFLDSNDCNVSLKFSLSLAKVEVALSA</sequence>
<dbReference type="EMBL" id="KL868830">
    <property type="protein sequence ID" value="KFM83589.1"/>
    <property type="molecule type" value="Genomic_DNA"/>
</dbReference>
<accession>A0A087V1V0</accession>